<evidence type="ECO:0000313" key="6">
    <source>
        <dbReference type="Proteomes" id="UP000838160"/>
    </source>
</evidence>
<evidence type="ECO:0000256" key="3">
    <source>
        <dbReference type="ARBA" id="ARBA00023014"/>
    </source>
</evidence>
<evidence type="ECO:0000259" key="4">
    <source>
        <dbReference type="PROSITE" id="PS51379"/>
    </source>
</evidence>
<keyword evidence="1" id="KW-0479">Metal-binding</keyword>
<organism evidence="5 6">
    <name type="scientific">Vibrio hippocampi</name>
    <dbReference type="NCBI Taxonomy" id="654686"/>
    <lineage>
        <taxon>Bacteria</taxon>
        <taxon>Pseudomonadati</taxon>
        <taxon>Pseudomonadota</taxon>
        <taxon>Gammaproteobacteria</taxon>
        <taxon>Vibrionales</taxon>
        <taxon>Vibrionaceae</taxon>
        <taxon>Vibrio</taxon>
    </lineage>
</organism>
<keyword evidence="2" id="KW-0408">Iron</keyword>
<protein>
    <recommendedName>
        <fullName evidence="4">4Fe-4S ferredoxin-type domain-containing protein</fullName>
    </recommendedName>
</protein>
<keyword evidence="3" id="KW-0411">Iron-sulfur</keyword>
<proteinExistence type="predicted"/>
<feature type="domain" description="4Fe-4S ferredoxin-type" evidence="4">
    <location>
        <begin position="1"/>
        <end position="29"/>
    </location>
</feature>
<dbReference type="EMBL" id="CAKLCM010000003">
    <property type="protein sequence ID" value="CAH0529331.1"/>
    <property type="molecule type" value="Genomic_DNA"/>
</dbReference>
<comment type="caution">
    <text evidence="5">The sequence shown here is derived from an EMBL/GenBank/DDBJ whole genome shotgun (WGS) entry which is preliminary data.</text>
</comment>
<keyword evidence="6" id="KW-1185">Reference proteome</keyword>
<dbReference type="InterPro" id="IPR017896">
    <property type="entry name" value="4Fe4S_Fe-S-bd"/>
</dbReference>
<evidence type="ECO:0000313" key="5">
    <source>
        <dbReference type="EMBL" id="CAH0529331.1"/>
    </source>
</evidence>
<dbReference type="Pfam" id="PF12838">
    <property type="entry name" value="Fer4_7"/>
    <property type="match status" value="1"/>
</dbReference>
<dbReference type="SUPFAM" id="SSF54862">
    <property type="entry name" value="4Fe-4S ferredoxins"/>
    <property type="match status" value="1"/>
</dbReference>
<dbReference type="PROSITE" id="PS51379">
    <property type="entry name" value="4FE4S_FER_2"/>
    <property type="match status" value="1"/>
</dbReference>
<gene>
    <name evidence="5" type="ORF">VHP8226_03166</name>
</gene>
<reference evidence="5" key="1">
    <citation type="submission" date="2021-12" db="EMBL/GenBank/DDBJ databases">
        <authorList>
            <person name="Rodrigo-Torres L."/>
            <person name="Arahal R. D."/>
            <person name="Lucena T."/>
        </authorList>
    </citation>
    <scope>NUCLEOTIDE SEQUENCE</scope>
    <source>
        <strain evidence="5">CECT 8226</strain>
    </source>
</reference>
<accession>A0ABN8DMF0</accession>
<evidence type="ECO:0000256" key="2">
    <source>
        <dbReference type="ARBA" id="ARBA00023004"/>
    </source>
</evidence>
<dbReference type="PROSITE" id="PS00198">
    <property type="entry name" value="4FE4S_FER_1"/>
    <property type="match status" value="1"/>
</dbReference>
<sequence>MTLTINQQCTGCHACYLVCPNKAIYKTGESSPKFAIHQKRCNDCIGQFEHSQCVSICPIEEAITRDGIPANPAGSLTAC</sequence>
<dbReference type="InterPro" id="IPR017900">
    <property type="entry name" value="4Fe4S_Fe_S_CS"/>
</dbReference>
<dbReference type="Gene3D" id="3.30.70.20">
    <property type="match status" value="1"/>
</dbReference>
<name>A0ABN8DMF0_9VIBR</name>
<dbReference type="Proteomes" id="UP000838160">
    <property type="component" value="Unassembled WGS sequence"/>
</dbReference>
<dbReference type="RefSeq" id="WP_237486015.1">
    <property type="nucleotide sequence ID" value="NZ_CAKLCM010000003.1"/>
</dbReference>
<evidence type="ECO:0000256" key="1">
    <source>
        <dbReference type="ARBA" id="ARBA00022723"/>
    </source>
</evidence>